<protein>
    <submittedName>
        <fullName evidence="1">Uncharacterized protein DUF481</fullName>
    </submittedName>
</protein>
<keyword evidence="2" id="KW-1185">Reference proteome</keyword>
<dbReference type="InterPro" id="IPR007433">
    <property type="entry name" value="DUF481"/>
</dbReference>
<dbReference type="Pfam" id="PF04338">
    <property type="entry name" value="DUF481"/>
    <property type="match status" value="1"/>
</dbReference>
<gene>
    <name evidence="1" type="ORF">CLV39_1460</name>
</gene>
<evidence type="ECO:0000313" key="2">
    <source>
        <dbReference type="Proteomes" id="UP000280842"/>
    </source>
</evidence>
<dbReference type="AlphaFoldDB" id="A0A3M0BDU4"/>
<reference evidence="1 2" key="1">
    <citation type="submission" date="2018-10" db="EMBL/GenBank/DDBJ databases">
        <title>Genomic Encyclopedia of Archaeal and Bacterial Type Strains, Phase II (KMG-II): from individual species to whole genera.</title>
        <authorList>
            <person name="Goeker M."/>
        </authorList>
    </citation>
    <scope>NUCLEOTIDE SEQUENCE [LARGE SCALE GENOMIC DNA]</scope>
    <source>
        <strain evidence="1 2">VM1</strain>
    </source>
</reference>
<name>A0A3M0BDU4_9AQUI</name>
<dbReference type="EMBL" id="REFO01000014">
    <property type="protein sequence ID" value="RMA93128.1"/>
    <property type="molecule type" value="Genomic_DNA"/>
</dbReference>
<comment type="caution">
    <text evidence="1">The sequence shown here is derived from an EMBL/GenBank/DDBJ whole genome shotgun (WGS) entry which is preliminary data.</text>
</comment>
<evidence type="ECO:0000313" key="1">
    <source>
        <dbReference type="EMBL" id="RMA93128.1"/>
    </source>
</evidence>
<organism evidence="1 2">
    <name type="scientific">Hydrogenothermus marinus</name>
    <dbReference type="NCBI Taxonomy" id="133270"/>
    <lineage>
        <taxon>Bacteria</taxon>
        <taxon>Pseudomonadati</taxon>
        <taxon>Aquificota</taxon>
        <taxon>Aquificia</taxon>
        <taxon>Aquificales</taxon>
        <taxon>Hydrogenothermaceae</taxon>
        <taxon>Hydrogenothermus</taxon>
    </lineage>
</organism>
<dbReference type="Proteomes" id="UP000280842">
    <property type="component" value="Unassembled WGS sequence"/>
</dbReference>
<accession>A0A3M0BDU4</accession>
<dbReference type="OrthoDB" id="5292716at2"/>
<dbReference type="RefSeq" id="WP_121923567.1">
    <property type="nucleotide sequence ID" value="NZ_REFO01000014.1"/>
</dbReference>
<sequence length="252" mass="29819">MLKKLTLISLIPSVVFAQEECKCKEDNKDKEKPQEFSLSLGYVQTTGNSETNTINLKSDYKYKFDSKRIYFNLNGIYGTSKGEKTAEEISGNLRLEKRYLPYFVFWDINYYRNPFQSYEHSVKTGPGLGIYLYESKKAKLSLAYYLYYVYNKLNAPSPFSNTDEEKYYLHNIEERFKIKFTKNLKLKQKLIYKLTSRKMQDYFVYFESSLINALTKHLALEIDYVATYQNIPIEADIKRLDTKFSTLIQYSF</sequence>
<proteinExistence type="predicted"/>